<name>A0A1V0RSN0_9RHOB</name>
<dbReference type="PROSITE" id="PS50977">
    <property type="entry name" value="HTH_TETR_2"/>
    <property type="match status" value="1"/>
</dbReference>
<keyword evidence="2 4" id="KW-0238">DNA-binding</keyword>
<keyword evidence="3" id="KW-0804">Transcription</keyword>
<evidence type="ECO:0000256" key="1">
    <source>
        <dbReference type="ARBA" id="ARBA00023015"/>
    </source>
</evidence>
<dbReference type="KEGG" id="rmm:ROSMUCSMR3_03311"/>
<dbReference type="PRINTS" id="PR00455">
    <property type="entry name" value="HTHTETR"/>
</dbReference>
<keyword evidence="7" id="KW-1185">Reference proteome</keyword>
<keyword evidence="1" id="KW-0805">Transcription regulation</keyword>
<dbReference type="RefSeq" id="WP_081507998.1">
    <property type="nucleotide sequence ID" value="NZ_CP020474.1"/>
</dbReference>
<dbReference type="InterPro" id="IPR009057">
    <property type="entry name" value="Homeodomain-like_sf"/>
</dbReference>
<sequence>MTDGSRLEDARLDVSRHAARLFWEKGFDATSGDDIAAAAGISTRTVWRYFRSKEACVEPVLKVSELRFAALLGQWPKTESIDQFLARSMTVFISDDAFVRDSIAAVRILAILHREPALRSAWLMACHAAEMELIGVVADRAARTADDFEVRLCAAAITAAMRLVDEEISAAVINGGMHVTSEEATARILSAIRAAATLPICDAVA</sequence>
<dbReference type="EMBL" id="CP020474">
    <property type="protein sequence ID" value="ARE84773.1"/>
    <property type="molecule type" value="Genomic_DNA"/>
</dbReference>
<dbReference type="GO" id="GO:0003700">
    <property type="term" value="F:DNA-binding transcription factor activity"/>
    <property type="evidence" value="ECO:0007669"/>
    <property type="project" value="TreeGrafter"/>
</dbReference>
<dbReference type="PANTHER" id="PTHR30055:SF238">
    <property type="entry name" value="MYCOFACTOCIN BIOSYNTHESIS TRANSCRIPTIONAL REGULATOR MFTR-RELATED"/>
    <property type="match status" value="1"/>
</dbReference>
<evidence type="ECO:0000256" key="2">
    <source>
        <dbReference type="ARBA" id="ARBA00023125"/>
    </source>
</evidence>
<dbReference type="AlphaFoldDB" id="A0A1V0RSN0"/>
<dbReference type="PANTHER" id="PTHR30055">
    <property type="entry name" value="HTH-TYPE TRANSCRIPTIONAL REGULATOR RUTR"/>
    <property type="match status" value="1"/>
</dbReference>
<feature type="domain" description="HTH tetR-type" evidence="5">
    <location>
        <begin position="8"/>
        <end position="68"/>
    </location>
</feature>
<evidence type="ECO:0000313" key="6">
    <source>
        <dbReference type="EMBL" id="ARE84773.1"/>
    </source>
</evidence>
<dbReference type="InterPro" id="IPR050109">
    <property type="entry name" value="HTH-type_TetR-like_transc_reg"/>
</dbReference>
<dbReference type="GO" id="GO:0000976">
    <property type="term" value="F:transcription cis-regulatory region binding"/>
    <property type="evidence" value="ECO:0007669"/>
    <property type="project" value="TreeGrafter"/>
</dbReference>
<dbReference type="Pfam" id="PF00440">
    <property type="entry name" value="TetR_N"/>
    <property type="match status" value="1"/>
</dbReference>
<reference evidence="6 7" key="1">
    <citation type="submission" date="2017-03" db="EMBL/GenBank/DDBJ databases">
        <title>Genome Sequence of Roseovarius mucosus strain SMR3 Isolated from a culture of the Diatom Skeletonema marinoi.</title>
        <authorList>
            <person name="Topel M."/>
            <person name="Pinder M."/>
            <person name="Johansson O.N."/>
            <person name="Kourtchenko O."/>
            <person name="Godhe A."/>
            <person name="Clarke A.K."/>
        </authorList>
    </citation>
    <scope>NUCLEOTIDE SEQUENCE [LARGE SCALE GENOMIC DNA]</scope>
    <source>
        <strain evidence="6 7">SMR3</strain>
    </source>
</reference>
<dbReference type="Gene3D" id="1.10.357.10">
    <property type="entry name" value="Tetracycline Repressor, domain 2"/>
    <property type="match status" value="1"/>
</dbReference>
<feature type="DNA-binding region" description="H-T-H motif" evidence="4">
    <location>
        <begin position="31"/>
        <end position="50"/>
    </location>
</feature>
<evidence type="ECO:0000256" key="4">
    <source>
        <dbReference type="PROSITE-ProRule" id="PRU00335"/>
    </source>
</evidence>
<dbReference type="Proteomes" id="UP000192273">
    <property type="component" value="Chromosome"/>
</dbReference>
<dbReference type="SUPFAM" id="SSF46689">
    <property type="entry name" value="Homeodomain-like"/>
    <property type="match status" value="1"/>
</dbReference>
<dbReference type="InterPro" id="IPR001647">
    <property type="entry name" value="HTH_TetR"/>
</dbReference>
<evidence type="ECO:0000313" key="7">
    <source>
        <dbReference type="Proteomes" id="UP000192273"/>
    </source>
</evidence>
<gene>
    <name evidence="6" type="ORF">ROSMUCSMR3_03311</name>
</gene>
<protein>
    <submittedName>
        <fullName evidence="6">Bacterial regulatory protein, tetR family</fullName>
    </submittedName>
</protein>
<proteinExistence type="predicted"/>
<dbReference type="OrthoDB" id="9779746at2"/>
<accession>A0A1V0RSN0</accession>
<organism evidence="6 7">
    <name type="scientific">Roseovarius mucosus</name>
    <dbReference type="NCBI Taxonomy" id="215743"/>
    <lineage>
        <taxon>Bacteria</taxon>
        <taxon>Pseudomonadati</taxon>
        <taxon>Pseudomonadota</taxon>
        <taxon>Alphaproteobacteria</taxon>
        <taxon>Rhodobacterales</taxon>
        <taxon>Roseobacteraceae</taxon>
        <taxon>Roseovarius</taxon>
    </lineage>
</organism>
<evidence type="ECO:0000256" key="3">
    <source>
        <dbReference type="ARBA" id="ARBA00023163"/>
    </source>
</evidence>
<evidence type="ECO:0000259" key="5">
    <source>
        <dbReference type="PROSITE" id="PS50977"/>
    </source>
</evidence>